<proteinExistence type="inferred from homology"/>
<dbReference type="Proteomes" id="UP001157006">
    <property type="component" value="Chromosome 1L"/>
</dbReference>
<dbReference type="PANTHER" id="PTHR31268:SF29">
    <property type="entry name" value="GALACTINOL--SUCROSE GALACTOSYLTRANSFERASE 1-RELATED"/>
    <property type="match status" value="1"/>
</dbReference>
<gene>
    <name evidence="5" type="ORF">VFH_I283120</name>
</gene>
<comment type="catalytic activity">
    <reaction evidence="4">
        <text>alpha-D-galactosyl-(1-&gt;3)-1D-myo-inositol + sucrose = raffinose + myo-inositol</text>
        <dbReference type="Rhea" id="RHEA:20161"/>
        <dbReference type="ChEBI" id="CHEBI:16634"/>
        <dbReference type="ChEBI" id="CHEBI:17268"/>
        <dbReference type="ChEBI" id="CHEBI:17505"/>
        <dbReference type="ChEBI" id="CHEBI:17992"/>
        <dbReference type="EC" id="2.4.1.82"/>
    </reaction>
</comment>
<keyword evidence="3" id="KW-0119">Carbohydrate metabolism</keyword>
<dbReference type="InterPro" id="IPR008811">
    <property type="entry name" value="Glycosyl_hydrolases_36"/>
</dbReference>
<dbReference type="AlphaFoldDB" id="A0AAV0YLY4"/>
<reference evidence="5 6" key="1">
    <citation type="submission" date="2023-01" db="EMBL/GenBank/DDBJ databases">
        <authorList>
            <person name="Kreplak J."/>
        </authorList>
    </citation>
    <scope>NUCLEOTIDE SEQUENCE [LARGE SCALE GENOMIC DNA]</scope>
</reference>
<dbReference type="Gene3D" id="3.20.20.70">
    <property type="entry name" value="Aldolase class I"/>
    <property type="match status" value="1"/>
</dbReference>
<evidence type="ECO:0000256" key="1">
    <source>
        <dbReference type="ARBA" id="ARBA00007240"/>
    </source>
</evidence>
<dbReference type="GO" id="GO:0047274">
    <property type="term" value="F:galactinol-sucrose galactosyltransferase activity"/>
    <property type="evidence" value="ECO:0007669"/>
    <property type="project" value="UniProtKB-EC"/>
</dbReference>
<evidence type="ECO:0000313" key="5">
    <source>
        <dbReference type="EMBL" id="CAI8587081.1"/>
    </source>
</evidence>
<name>A0AAV0YLY4_VICFA</name>
<dbReference type="EC" id="2.4.1.82" evidence="2"/>
<dbReference type="Pfam" id="PF05691">
    <property type="entry name" value="Raffinose_syn"/>
    <property type="match status" value="1"/>
</dbReference>
<dbReference type="InterPro" id="IPR013785">
    <property type="entry name" value="Aldolase_TIM"/>
</dbReference>
<protein>
    <recommendedName>
        <fullName evidence="2">galactinol--sucrose galactosyltransferase</fullName>
        <ecNumber evidence="2">2.4.1.82</ecNumber>
    </recommendedName>
</protein>
<evidence type="ECO:0000256" key="4">
    <source>
        <dbReference type="ARBA" id="ARBA00049426"/>
    </source>
</evidence>
<evidence type="ECO:0000313" key="6">
    <source>
        <dbReference type="Proteomes" id="UP001157006"/>
    </source>
</evidence>
<organism evidence="5 6">
    <name type="scientific">Vicia faba</name>
    <name type="common">Broad bean</name>
    <name type="synonym">Faba vulgaris</name>
    <dbReference type="NCBI Taxonomy" id="3906"/>
    <lineage>
        <taxon>Eukaryota</taxon>
        <taxon>Viridiplantae</taxon>
        <taxon>Streptophyta</taxon>
        <taxon>Embryophyta</taxon>
        <taxon>Tracheophyta</taxon>
        <taxon>Spermatophyta</taxon>
        <taxon>Magnoliopsida</taxon>
        <taxon>eudicotyledons</taxon>
        <taxon>Gunneridae</taxon>
        <taxon>Pentapetalae</taxon>
        <taxon>rosids</taxon>
        <taxon>fabids</taxon>
        <taxon>Fabales</taxon>
        <taxon>Fabaceae</taxon>
        <taxon>Papilionoideae</taxon>
        <taxon>50 kb inversion clade</taxon>
        <taxon>NPAAA clade</taxon>
        <taxon>Hologalegina</taxon>
        <taxon>IRL clade</taxon>
        <taxon>Fabeae</taxon>
        <taxon>Vicia</taxon>
    </lineage>
</organism>
<dbReference type="EMBL" id="OX451736">
    <property type="protein sequence ID" value="CAI8587081.1"/>
    <property type="molecule type" value="Genomic_DNA"/>
</dbReference>
<keyword evidence="6" id="KW-1185">Reference proteome</keyword>
<dbReference type="InterPro" id="IPR017853">
    <property type="entry name" value="GH"/>
</dbReference>
<dbReference type="SUPFAM" id="SSF51445">
    <property type="entry name" value="(Trans)glycosidases"/>
    <property type="match status" value="1"/>
</dbReference>
<sequence length="264" mass="29406">MTVGAGISVADGNLTVLGKKVLSHVHDNVLVTPASGSSLLNGAFIGVSSDQKGSRKVFPIGKLEGLRFMSLFCFKMWWMTQRMGTYGEEIPVETQFLLIEVHKGCDIDGGIMDGEEDHDGSTYAVLLPLLEGDFRAVLQWNDRNEIEICVESGCPDMEEFDGTHLVFIGAGSDPYEVITNAVKTVEKHLKTFFHRERKKMPDILNWFGWCTWDAFYTNVTSENVKEGLHSFEDGGVPAKFVIIDDGWCCTPKICPPIFLKICQE</sequence>
<comment type="similarity">
    <text evidence="1">Belongs to the glycosyl hydrolases 36 family.</text>
</comment>
<evidence type="ECO:0000256" key="3">
    <source>
        <dbReference type="ARBA" id="ARBA00023277"/>
    </source>
</evidence>
<accession>A0AAV0YLY4</accession>
<dbReference type="PANTHER" id="PTHR31268">
    <property type="match status" value="1"/>
</dbReference>
<evidence type="ECO:0000256" key="2">
    <source>
        <dbReference type="ARBA" id="ARBA00012708"/>
    </source>
</evidence>